<feature type="transmembrane region" description="Helical" evidence="1">
    <location>
        <begin position="6"/>
        <end position="31"/>
    </location>
</feature>
<feature type="transmembrane region" description="Helical" evidence="1">
    <location>
        <begin position="52"/>
        <end position="72"/>
    </location>
</feature>
<dbReference type="AlphaFoldDB" id="A0A6J6CMB9"/>
<dbReference type="EMBL" id="CAEZTC010000014">
    <property type="protein sequence ID" value="CAB4551479.1"/>
    <property type="molecule type" value="Genomic_DNA"/>
</dbReference>
<keyword evidence="1" id="KW-0812">Transmembrane</keyword>
<keyword evidence="1" id="KW-0472">Membrane</keyword>
<evidence type="ECO:0000256" key="1">
    <source>
        <dbReference type="SAM" id="Phobius"/>
    </source>
</evidence>
<reference evidence="2" key="1">
    <citation type="submission" date="2020-05" db="EMBL/GenBank/DDBJ databases">
        <authorList>
            <person name="Chiriac C."/>
            <person name="Salcher M."/>
            <person name="Ghai R."/>
            <person name="Kavagutti S V."/>
        </authorList>
    </citation>
    <scope>NUCLEOTIDE SEQUENCE</scope>
</reference>
<keyword evidence="1" id="KW-1133">Transmembrane helix</keyword>
<protein>
    <submittedName>
        <fullName evidence="2">Unannotated protein</fullName>
    </submittedName>
</protein>
<dbReference type="EMBL" id="CAEZTQ010000004">
    <property type="protein sequence ID" value="CAB4563251.1"/>
    <property type="molecule type" value="Genomic_DNA"/>
</dbReference>
<evidence type="ECO:0000313" key="2">
    <source>
        <dbReference type="EMBL" id="CAB4551479.1"/>
    </source>
</evidence>
<organism evidence="2">
    <name type="scientific">freshwater metagenome</name>
    <dbReference type="NCBI Taxonomy" id="449393"/>
    <lineage>
        <taxon>unclassified sequences</taxon>
        <taxon>metagenomes</taxon>
        <taxon>ecological metagenomes</taxon>
    </lineage>
</organism>
<accession>A0A6J6CMB9</accession>
<proteinExistence type="predicted"/>
<feature type="transmembrane region" description="Helical" evidence="1">
    <location>
        <begin position="78"/>
        <end position="100"/>
    </location>
</feature>
<evidence type="ECO:0000313" key="3">
    <source>
        <dbReference type="EMBL" id="CAB4563251.1"/>
    </source>
</evidence>
<gene>
    <name evidence="2" type="ORF">UFOPK1572_00198</name>
    <name evidence="3" type="ORF">UFOPK1704_00056</name>
</gene>
<sequence>MGDIVLLINLLSTWTMVGVIWFVQVVHYPLLSVVPVESAASVAVNHQRRTGWVVGAPMALEGVTTLALLVLVPKGVAWFVPWLAGVPLAVALGATIFLSVPRHERMAREPDAQVGKELVSTNWVRTIAWTVRGLIVGGMVLATLAARS</sequence>
<name>A0A6J6CMB9_9ZZZZ</name>